<evidence type="ECO:0000313" key="3">
    <source>
        <dbReference type="Proteomes" id="UP001586593"/>
    </source>
</evidence>
<name>A0ABR3VT03_9PEZI</name>
<accession>A0ABR3VT03</accession>
<gene>
    <name evidence="2" type="ORF">VTK73DRAFT_1827</name>
</gene>
<dbReference type="Proteomes" id="UP001586593">
    <property type="component" value="Unassembled WGS sequence"/>
</dbReference>
<keyword evidence="3" id="KW-1185">Reference proteome</keyword>
<protein>
    <submittedName>
        <fullName evidence="2">Uncharacterized protein</fullName>
    </submittedName>
</protein>
<evidence type="ECO:0000313" key="2">
    <source>
        <dbReference type="EMBL" id="KAL1844766.1"/>
    </source>
</evidence>
<proteinExistence type="predicted"/>
<feature type="region of interest" description="Disordered" evidence="1">
    <location>
        <begin position="1"/>
        <end position="23"/>
    </location>
</feature>
<organism evidence="2 3">
    <name type="scientific">Phialemonium thermophilum</name>
    <dbReference type="NCBI Taxonomy" id="223376"/>
    <lineage>
        <taxon>Eukaryota</taxon>
        <taxon>Fungi</taxon>
        <taxon>Dikarya</taxon>
        <taxon>Ascomycota</taxon>
        <taxon>Pezizomycotina</taxon>
        <taxon>Sordariomycetes</taxon>
        <taxon>Sordariomycetidae</taxon>
        <taxon>Cephalothecales</taxon>
        <taxon>Cephalothecaceae</taxon>
        <taxon>Phialemonium</taxon>
    </lineage>
</organism>
<sequence length="98" mass="10856">MTPPPGVGPESRARQLPGVDTRSSSWLRGLGLRCHPYMSLNHPDITIPQGGMTQPIHCSFLAHHPISKRQCYIVHEPCSLFIVRANPENPKPNANPRS</sequence>
<reference evidence="2 3" key="1">
    <citation type="journal article" date="2024" name="Commun. Biol.">
        <title>Comparative genomic analysis of thermophilic fungi reveals convergent evolutionary adaptations and gene losses.</title>
        <authorList>
            <person name="Steindorff A.S."/>
            <person name="Aguilar-Pontes M.V."/>
            <person name="Robinson A.J."/>
            <person name="Andreopoulos B."/>
            <person name="LaButti K."/>
            <person name="Kuo A."/>
            <person name="Mondo S."/>
            <person name="Riley R."/>
            <person name="Otillar R."/>
            <person name="Haridas S."/>
            <person name="Lipzen A."/>
            <person name="Grimwood J."/>
            <person name="Schmutz J."/>
            <person name="Clum A."/>
            <person name="Reid I.D."/>
            <person name="Moisan M.C."/>
            <person name="Butler G."/>
            <person name="Nguyen T.T.M."/>
            <person name="Dewar K."/>
            <person name="Conant G."/>
            <person name="Drula E."/>
            <person name="Henrissat B."/>
            <person name="Hansel C."/>
            <person name="Singer S."/>
            <person name="Hutchinson M.I."/>
            <person name="de Vries R.P."/>
            <person name="Natvig D.O."/>
            <person name="Powell A.J."/>
            <person name="Tsang A."/>
            <person name="Grigoriev I.V."/>
        </authorList>
    </citation>
    <scope>NUCLEOTIDE SEQUENCE [LARGE SCALE GENOMIC DNA]</scope>
    <source>
        <strain evidence="2 3">ATCC 24622</strain>
    </source>
</reference>
<evidence type="ECO:0000256" key="1">
    <source>
        <dbReference type="SAM" id="MobiDB-lite"/>
    </source>
</evidence>
<dbReference type="EMBL" id="JAZHXJ010001474">
    <property type="protein sequence ID" value="KAL1844766.1"/>
    <property type="molecule type" value="Genomic_DNA"/>
</dbReference>
<comment type="caution">
    <text evidence="2">The sequence shown here is derived from an EMBL/GenBank/DDBJ whole genome shotgun (WGS) entry which is preliminary data.</text>
</comment>